<dbReference type="Pfam" id="PF13411">
    <property type="entry name" value="MerR_1"/>
    <property type="match status" value="1"/>
</dbReference>
<dbReference type="AlphaFoldDB" id="A0A7W9HSP7"/>
<dbReference type="EC" id="3.1.3.16" evidence="4"/>
<dbReference type="InterPro" id="IPR009061">
    <property type="entry name" value="DNA-bd_dom_put_sf"/>
</dbReference>
<dbReference type="PROSITE" id="PS50937">
    <property type="entry name" value="HTH_MERR_2"/>
    <property type="match status" value="1"/>
</dbReference>
<sequence>MELMTIGAFARACRLSPKALRLYDELGLLTPAHVDPLTGYRRYAPDQLDRARLVAWLRRLGMPLARIRQVCSLDPADAADEVRAYWAQVEADTAARRSLATSLVERLSGKDTTMTLALRYALRTDRGLVRDSNQDVGYAGERLLAVADGFGSRGEPLSSMAIDALAPLDTAIPAGELLNTLADAVHRAGTAVGDYLSAHPGEECSGTTVTALVLSGSRLGLVHVGDARVYLLRGGELFRITHDHTAVQSLIAEGRLTEEEAMSHPQRSMLVRALHGKAVQPDLALHDALPGDRYLLCSDGLHTVVPQADVLEVLVSAAEPEEATWRLVDLANANGGPDNVVCVVADVVPDVAAA</sequence>
<accession>A0A7W9HSP7</accession>
<dbReference type="SUPFAM" id="SSF46955">
    <property type="entry name" value="Putative DNA-binding domain"/>
    <property type="match status" value="1"/>
</dbReference>
<dbReference type="SUPFAM" id="SSF81606">
    <property type="entry name" value="PP2C-like"/>
    <property type="match status" value="1"/>
</dbReference>
<dbReference type="GO" id="GO:0004722">
    <property type="term" value="F:protein serine/threonine phosphatase activity"/>
    <property type="evidence" value="ECO:0007669"/>
    <property type="project" value="UniProtKB-EC"/>
</dbReference>
<comment type="caution">
    <text evidence="4">The sequence shown here is derived from an EMBL/GenBank/DDBJ whole genome shotgun (WGS) entry which is preliminary data.</text>
</comment>
<dbReference type="InterPro" id="IPR000551">
    <property type="entry name" value="MerR-type_HTH_dom"/>
</dbReference>
<name>A0A7W9HSP7_9PSEU</name>
<keyword evidence="5" id="KW-1185">Reference proteome</keyword>
<dbReference type="Pfam" id="PF00481">
    <property type="entry name" value="PP2C"/>
    <property type="match status" value="1"/>
</dbReference>
<dbReference type="CDD" id="cd01107">
    <property type="entry name" value="HTH_BmrR"/>
    <property type="match status" value="1"/>
</dbReference>
<proteinExistence type="predicted"/>
<evidence type="ECO:0000313" key="4">
    <source>
        <dbReference type="EMBL" id="MBB5807481.1"/>
    </source>
</evidence>
<dbReference type="Gene3D" id="1.10.1660.10">
    <property type="match status" value="1"/>
</dbReference>
<protein>
    <submittedName>
        <fullName evidence="4">Protein phosphatase</fullName>
        <ecNumber evidence="4">3.1.3.16</ecNumber>
    </submittedName>
</protein>
<dbReference type="InterPro" id="IPR036457">
    <property type="entry name" value="PPM-type-like_dom_sf"/>
</dbReference>
<dbReference type="GO" id="GO:0003677">
    <property type="term" value="F:DNA binding"/>
    <property type="evidence" value="ECO:0007669"/>
    <property type="project" value="UniProtKB-KW"/>
</dbReference>
<dbReference type="GO" id="GO:0003700">
    <property type="term" value="F:DNA-binding transcription factor activity"/>
    <property type="evidence" value="ECO:0007669"/>
    <property type="project" value="InterPro"/>
</dbReference>
<dbReference type="InterPro" id="IPR001932">
    <property type="entry name" value="PPM-type_phosphatase-like_dom"/>
</dbReference>
<dbReference type="Gene3D" id="3.60.40.10">
    <property type="entry name" value="PPM-type phosphatase domain"/>
    <property type="match status" value="1"/>
</dbReference>
<evidence type="ECO:0000259" key="3">
    <source>
        <dbReference type="PROSITE" id="PS51746"/>
    </source>
</evidence>
<dbReference type="SMART" id="SM00422">
    <property type="entry name" value="HTH_MERR"/>
    <property type="match status" value="1"/>
</dbReference>
<dbReference type="PROSITE" id="PS51746">
    <property type="entry name" value="PPM_2"/>
    <property type="match status" value="1"/>
</dbReference>
<dbReference type="SMART" id="SM00332">
    <property type="entry name" value="PP2Cc"/>
    <property type="match status" value="1"/>
</dbReference>
<dbReference type="PROSITE" id="PS00552">
    <property type="entry name" value="HTH_MERR_1"/>
    <property type="match status" value="1"/>
</dbReference>
<evidence type="ECO:0000259" key="2">
    <source>
        <dbReference type="PROSITE" id="PS50937"/>
    </source>
</evidence>
<dbReference type="PANTHER" id="PTHR30204">
    <property type="entry name" value="REDOX-CYCLING DRUG-SENSING TRANSCRIPTIONAL ACTIVATOR SOXR"/>
    <property type="match status" value="1"/>
</dbReference>
<evidence type="ECO:0000313" key="5">
    <source>
        <dbReference type="Proteomes" id="UP000552097"/>
    </source>
</evidence>
<dbReference type="InterPro" id="IPR047057">
    <property type="entry name" value="MerR_fam"/>
</dbReference>
<keyword evidence="4" id="KW-0378">Hydrolase</keyword>
<keyword evidence="1" id="KW-0238">DNA-binding</keyword>
<dbReference type="EMBL" id="JACHMO010000001">
    <property type="protein sequence ID" value="MBB5807481.1"/>
    <property type="molecule type" value="Genomic_DNA"/>
</dbReference>
<feature type="domain" description="PPM-type phosphatase" evidence="3">
    <location>
        <begin position="119"/>
        <end position="347"/>
    </location>
</feature>
<reference evidence="4 5" key="1">
    <citation type="submission" date="2020-08" db="EMBL/GenBank/DDBJ databases">
        <title>Sequencing the genomes of 1000 actinobacteria strains.</title>
        <authorList>
            <person name="Klenk H.-P."/>
        </authorList>
    </citation>
    <scope>NUCLEOTIDE SEQUENCE [LARGE SCALE GENOMIC DNA]</scope>
    <source>
        <strain evidence="4 5">DSM 45486</strain>
    </source>
</reference>
<organism evidence="4 5">
    <name type="scientific">Saccharothrix ecbatanensis</name>
    <dbReference type="NCBI Taxonomy" id="1105145"/>
    <lineage>
        <taxon>Bacteria</taxon>
        <taxon>Bacillati</taxon>
        <taxon>Actinomycetota</taxon>
        <taxon>Actinomycetes</taxon>
        <taxon>Pseudonocardiales</taxon>
        <taxon>Pseudonocardiaceae</taxon>
        <taxon>Saccharothrix</taxon>
    </lineage>
</organism>
<evidence type="ECO:0000256" key="1">
    <source>
        <dbReference type="ARBA" id="ARBA00023125"/>
    </source>
</evidence>
<dbReference type="Proteomes" id="UP000552097">
    <property type="component" value="Unassembled WGS sequence"/>
</dbReference>
<dbReference type="CDD" id="cd00143">
    <property type="entry name" value="PP2Cc"/>
    <property type="match status" value="1"/>
</dbReference>
<gene>
    <name evidence="4" type="ORF">F4560_007249</name>
</gene>
<dbReference type="SMART" id="SM00331">
    <property type="entry name" value="PP2C_SIG"/>
    <property type="match status" value="1"/>
</dbReference>
<dbReference type="PANTHER" id="PTHR30204:SF97">
    <property type="entry name" value="MERR FAMILY REGULATORY PROTEIN"/>
    <property type="match status" value="1"/>
</dbReference>
<feature type="domain" description="HTH merR-type" evidence="2">
    <location>
        <begin position="3"/>
        <end position="73"/>
    </location>
</feature>